<dbReference type="PANTHER" id="PTHR43751">
    <property type="entry name" value="SULFATASE"/>
    <property type="match status" value="1"/>
</dbReference>
<name>A0A918TXL8_9BACT</name>
<evidence type="ECO:0000259" key="1">
    <source>
        <dbReference type="Pfam" id="PF00884"/>
    </source>
</evidence>
<dbReference type="Proteomes" id="UP000644507">
    <property type="component" value="Unassembled WGS sequence"/>
</dbReference>
<dbReference type="AlphaFoldDB" id="A0A918TXL8"/>
<dbReference type="SUPFAM" id="SSF53649">
    <property type="entry name" value="Alkaline phosphatase-like"/>
    <property type="match status" value="1"/>
</dbReference>
<keyword evidence="3" id="KW-1185">Reference proteome</keyword>
<evidence type="ECO:0000313" key="2">
    <source>
        <dbReference type="EMBL" id="GHC67564.1"/>
    </source>
</evidence>
<dbReference type="InterPro" id="IPR052701">
    <property type="entry name" value="GAG_Ulvan_Degrading_Sulfatases"/>
</dbReference>
<dbReference type="Pfam" id="PF00884">
    <property type="entry name" value="Sulfatase"/>
    <property type="match status" value="1"/>
</dbReference>
<protein>
    <submittedName>
        <fullName evidence="2">Acetylglucosamine-6-sulfatase</fullName>
    </submittedName>
</protein>
<dbReference type="Gene3D" id="3.40.720.10">
    <property type="entry name" value="Alkaline Phosphatase, subunit A"/>
    <property type="match status" value="2"/>
</dbReference>
<evidence type="ECO:0000313" key="3">
    <source>
        <dbReference type="Proteomes" id="UP000644507"/>
    </source>
</evidence>
<gene>
    <name evidence="2" type="ORF">GCM10007100_39580</name>
</gene>
<sequence>MNHRSSLYAFLATIAAPFGLLTSSQAERPNIIFILTDDHRQTDLGCYGNDIVRTPNIDKMAEEGVLFENASITSAICTPSRISYFLGQYERKHGVNFNSGTAISQSAWAKSYPVILRENGYFTGYVGKNHAPIGARGYETGIMDASFDYFYAGHGHIRFYPKQVHQIFQHAKNDTQVELIQEGVTEFLTPEQPSYLGGAQKFLSARPKDQPFCLSICLNVPHGASTESMKLLPTDPELYRTAYRDQIETLPLPPNYLAKADIETPKLPADILHTDYRQNGYDWADTPATTRERRVRHYQTITGIDRMVGKIREQLEQLNLTENTLIVFSSDHGLFAGEQGLGGKALNYEVCLAVPFIVYDPRLPKEKRGQRRTELVQSIDLAPTLLDLANLDPEPSMQGESILPLLTEEDPAWRTHAFAENLWSTYFGNPRVESVRTERWKYIRYFKNDRNNWKDLEGAKGVRLYQVSSKQRKLYNHWRAASVNGEQPVYEELYDLANDPHETINLVDNEKHSTTLVELRERCQQSVTQAYDNTPTASVVPLTPGTDSK</sequence>
<dbReference type="RefSeq" id="WP_189574432.1">
    <property type="nucleotide sequence ID" value="NZ_BMXI01000024.1"/>
</dbReference>
<dbReference type="InterPro" id="IPR000917">
    <property type="entry name" value="Sulfatase_N"/>
</dbReference>
<reference evidence="2" key="1">
    <citation type="journal article" date="2014" name="Int. J. Syst. Evol. Microbiol.">
        <title>Complete genome sequence of Corynebacterium casei LMG S-19264T (=DSM 44701T), isolated from a smear-ripened cheese.</title>
        <authorList>
            <consortium name="US DOE Joint Genome Institute (JGI-PGF)"/>
            <person name="Walter F."/>
            <person name="Albersmeier A."/>
            <person name="Kalinowski J."/>
            <person name="Ruckert C."/>
        </authorList>
    </citation>
    <scope>NUCLEOTIDE SEQUENCE</scope>
    <source>
        <strain evidence="2">KCTC 12988</strain>
    </source>
</reference>
<accession>A0A918TXL8</accession>
<proteinExistence type="predicted"/>
<comment type="caution">
    <text evidence="2">The sequence shown here is derived from an EMBL/GenBank/DDBJ whole genome shotgun (WGS) entry which is preliminary data.</text>
</comment>
<dbReference type="InterPro" id="IPR017850">
    <property type="entry name" value="Alkaline_phosphatase_core_sf"/>
</dbReference>
<dbReference type="EMBL" id="BMXI01000024">
    <property type="protein sequence ID" value="GHC67564.1"/>
    <property type="molecule type" value="Genomic_DNA"/>
</dbReference>
<reference evidence="2" key="2">
    <citation type="submission" date="2020-09" db="EMBL/GenBank/DDBJ databases">
        <authorList>
            <person name="Sun Q."/>
            <person name="Kim S."/>
        </authorList>
    </citation>
    <scope>NUCLEOTIDE SEQUENCE</scope>
    <source>
        <strain evidence="2">KCTC 12988</strain>
    </source>
</reference>
<organism evidence="2 3">
    <name type="scientific">Roseibacillus persicicus</name>
    <dbReference type="NCBI Taxonomy" id="454148"/>
    <lineage>
        <taxon>Bacteria</taxon>
        <taxon>Pseudomonadati</taxon>
        <taxon>Verrucomicrobiota</taxon>
        <taxon>Verrucomicrobiia</taxon>
        <taxon>Verrucomicrobiales</taxon>
        <taxon>Verrucomicrobiaceae</taxon>
        <taxon>Roseibacillus</taxon>
    </lineage>
</organism>
<feature type="domain" description="Sulfatase N-terminal" evidence="1">
    <location>
        <begin position="29"/>
        <end position="390"/>
    </location>
</feature>
<dbReference type="PANTHER" id="PTHR43751:SF1">
    <property type="entry name" value="SULFATASE ATSG-RELATED"/>
    <property type="match status" value="1"/>
</dbReference>